<evidence type="ECO:0000313" key="13">
    <source>
        <dbReference type="Proteomes" id="UP001175271"/>
    </source>
</evidence>
<accession>A0AA39IRB2</accession>
<comment type="subunit">
    <text evidence="2">Component of the 40S small ribosomal subunit.</text>
</comment>
<evidence type="ECO:0000256" key="1">
    <source>
        <dbReference type="ARBA" id="ARBA00005657"/>
    </source>
</evidence>
<feature type="region of interest" description="Disordered" evidence="10">
    <location>
        <begin position="221"/>
        <end position="241"/>
    </location>
</feature>
<evidence type="ECO:0000256" key="8">
    <source>
        <dbReference type="ARBA" id="ARBA00035463"/>
    </source>
</evidence>
<gene>
    <name evidence="12" type="ORF">QR680_010406</name>
</gene>
<comment type="caution">
    <text evidence="12">The sequence shown here is derived from an EMBL/GenBank/DDBJ whole genome shotgun (WGS) entry which is preliminary data.</text>
</comment>
<dbReference type="GO" id="GO:0016740">
    <property type="term" value="F:transferase activity"/>
    <property type="evidence" value="ECO:0007669"/>
    <property type="project" value="UniProtKB-KW"/>
</dbReference>
<evidence type="ECO:0000256" key="4">
    <source>
        <dbReference type="ARBA" id="ARBA00022786"/>
    </source>
</evidence>
<keyword evidence="6" id="KW-0687">Ribonucleoprotein</keyword>
<evidence type="ECO:0000256" key="10">
    <source>
        <dbReference type="SAM" id="MobiDB-lite"/>
    </source>
</evidence>
<feature type="region of interest" description="Disordered" evidence="10">
    <location>
        <begin position="375"/>
        <end position="401"/>
    </location>
</feature>
<dbReference type="GO" id="GO:0006412">
    <property type="term" value="P:translation"/>
    <property type="evidence" value="ECO:0007669"/>
    <property type="project" value="InterPro"/>
</dbReference>
<organism evidence="12 13">
    <name type="scientific">Steinernema hermaphroditum</name>
    <dbReference type="NCBI Taxonomy" id="289476"/>
    <lineage>
        <taxon>Eukaryota</taxon>
        <taxon>Metazoa</taxon>
        <taxon>Ecdysozoa</taxon>
        <taxon>Nematoda</taxon>
        <taxon>Chromadorea</taxon>
        <taxon>Rhabditida</taxon>
        <taxon>Tylenchina</taxon>
        <taxon>Panagrolaimomorpha</taxon>
        <taxon>Strongyloidoidea</taxon>
        <taxon>Steinernematidae</taxon>
        <taxon>Steinernema</taxon>
    </lineage>
</organism>
<keyword evidence="5" id="KW-0689">Ribosomal protein</keyword>
<dbReference type="PANTHER" id="PTHR11652">
    <property type="entry name" value="30S RIBOSOMAL PROTEIN S12 FAMILY MEMBER"/>
    <property type="match status" value="1"/>
</dbReference>
<keyword evidence="3" id="KW-0808">Transferase</keyword>
<feature type="domain" description="UBC core" evidence="11">
    <location>
        <begin position="14"/>
        <end position="179"/>
    </location>
</feature>
<dbReference type="CDD" id="cd23803">
    <property type="entry name" value="UBCc_UBE2R"/>
    <property type="match status" value="1"/>
</dbReference>
<comment type="similarity">
    <text evidence="1">Belongs to the universal ribosomal protein uS12 family.</text>
</comment>
<dbReference type="Proteomes" id="UP001175271">
    <property type="component" value="Unassembled WGS sequence"/>
</dbReference>
<dbReference type="PROSITE" id="PS00055">
    <property type="entry name" value="RIBOSOMAL_S12"/>
    <property type="match status" value="1"/>
</dbReference>
<evidence type="ECO:0000256" key="9">
    <source>
        <dbReference type="PROSITE-ProRule" id="PRU10133"/>
    </source>
</evidence>
<dbReference type="EMBL" id="JAUCMV010000001">
    <property type="protein sequence ID" value="KAK0427749.1"/>
    <property type="molecule type" value="Genomic_DNA"/>
</dbReference>
<evidence type="ECO:0000256" key="3">
    <source>
        <dbReference type="ARBA" id="ARBA00022679"/>
    </source>
</evidence>
<dbReference type="Gene3D" id="3.10.110.10">
    <property type="entry name" value="Ubiquitin Conjugating Enzyme"/>
    <property type="match status" value="1"/>
</dbReference>
<dbReference type="AlphaFoldDB" id="A0AA39IRB2"/>
<dbReference type="GO" id="GO:0015935">
    <property type="term" value="C:small ribosomal subunit"/>
    <property type="evidence" value="ECO:0007669"/>
    <property type="project" value="InterPro"/>
</dbReference>
<evidence type="ECO:0000256" key="5">
    <source>
        <dbReference type="ARBA" id="ARBA00022980"/>
    </source>
</evidence>
<keyword evidence="13" id="KW-1185">Reference proteome</keyword>
<dbReference type="Gene3D" id="2.40.50.140">
    <property type="entry name" value="Nucleic acid-binding proteins"/>
    <property type="match status" value="1"/>
</dbReference>
<evidence type="ECO:0000256" key="6">
    <source>
        <dbReference type="ARBA" id="ARBA00023274"/>
    </source>
</evidence>
<evidence type="ECO:0000259" key="11">
    <source>
        <dbReference type="PROSITE" id="PS50127"/>
    </source>
</evidence>
<dbReference type="FunFam" id="3.10.110.10:FF:000051">
    <property type="entry name" value="ubiquitin-conjugating enzyme E2 R2-like"/>
    <property type="match status" value="1"/>
</dbReference>
<evidence type="ECO:0000256" key="2">
    <source>
        <dbReference type="ARBA" id="ARBA00011542"/>
    </source>
</evidence>
<sequence length="505" mass="56782">MEAMRPGTSSTSVSAMRALAMELKGLQQSPMEGFVVKANEEDLFSWDVAIFGPPGTIYEGGYFKAVVRFPSNYPYAPPSVRFLSKLWHPNVYENGDLCISILHPPVDDPHSGELPCERWNPTQNVRTILLSVISLLNEPNTSSPANVDASVSYRKWKESNGGDDEYARIVRKQVELTKQQAVADGVTVPTTIEEYCIKEKKEEPMDTLDFDEDYYDYDDDSDYDDDCDGNDDEDSNMGKPKGIRTARKLRTHRREQRWNDKRYKKANLGTRWKADPFGGACAAKGIVLEKLGVEAKQPNSAIRKCVRVQLIKNSKKITAFVPNDGCLNFIEENDEVLVSGFGRSGHAVGDIPGVRFKVVKVANTSLSALFKGKKERPQYGSSDGDDYGIREKRSRKRSKTAEQLQLEERYYARKIMQLMREIKATVYTNAAMVDEVSRLNIAIVKAEAENKMIIRRLRTHERNRIRRIKNQLNREDAAAQAAALAKLAPSSPSTECPPASENPSI</sequence>
<feature type="compositionally biased region" description="Acidic residues" evidence="10">
    <location>
        <begin position="221"/>
        <end position="235"/>
    </location>
</feature>
<dbReference type="Pfam" id="PF00179">
    <property type="entry name" value="UQ_con"/>
    <property type="match status" value="1"/>
</dbReference>
<dbReference type="PROSITE" id="PS50127">
    <property type="entry name" value="UBC_2"/>
    <property type="match status" value="1"/>
</dbReference>
<evidence type="ECO:0000313" key="12">
    <source>
        <dbReference type="EMBL" id="KAK0427749.1"/>
    </source>
</evidence>
<protein>
    <recommendedName>
        <fullName evidence="7">Small ribosomal subunit protein uS12</fullName>
    </recommendedName>
    <alternativeName>
        <fullName evidence="8">40S ribosomal protein S23</fullName>
    </alternativeName>
</protein>
<name>A0AA39IRB2_9BILA</name>
<dbReference type="GO" id="GO:0003735">
    <property type="term" value="F:structural constituent of ribosome"/>
    <property type="evidence" value="ECO:0007669"/>
    <property type="project" value="InterPro"/>
</dbReference>
<dbReference type="FunFam" id="2.40.50.140:FF:000007">
    <property type="entry name" value="40S ribosomal protein S23"/>
    <property type="match status" value="1"/>
</dbReference>
<reference evidence="12" key="1">
    <citation type="submission" date="2023-06" db="EMBL/GenBank/DDBJ databases">
        <title>Genomic analysis of the entomopathogenic nematode Steinernema hermaphroditum.</title>
        <authorList>
            <person name="Schwarz E.M."/>
            <person name="Heppert J.K."/>
            <person name="Baniya A."/>
            <person name="Schwartz H.T."/>
            <person name="Tan C.-H."/>
            <person name="Antoshechkin I."/>
            <person name="Sternberg P.W."/>
            <person name="Goodrich-Blair H."/>
            <person name="Dillman A.R."/>
        </authorList>
    </citation>
    <scope>NUCLEOTIDE SEQUENCE</scope>
    <source>
        <strain evidence="12">PS9179</strain>
        <tissue evidence="12">Whole animal</tissue>
    </source>
</reference>
<keyword evidence="4" id="KW-0833">Ubl conjugation pathway</keyword>
<dbReference type="Pfam" id="PF00164">
    <property type="entry name" value="Ribosom_S12_S23"/>
    <property type="match status" value="1"/>
</dbReference>
<feature type="active site" description="Glycyl thioester intermediate" evidence="9">
    <location>
        <position position="98"/>
    </location>
</feature>
<dbReference type="InterPro" id="IPR016135">
    <property type="entry name" value="UBQ-conjugating_enzyme/RWD"/>
</dbReference>
<dbReference type="InterPro" id="IPR005680">
    <property type="entry name" value="Ribosomal_uS12_euk/arc"/>
</dbReference>
<dbReference type="CDD" id="cd03367">
    <property type="entry name" value="Ribosomal_S23"/>
    <property type="match status" value="1"/>
</dbReference>
<dbReference type="SMART" id="SM00212">
    <property type="entry name" value="UBCc"/>
    <property type="match status" value="1"/>
</dbReference>
<dbReference type="SUPFAM" id="SSF54495">
    <property type="entry name" value="UBC-like"/>
    <property type="match status" value="1"/>
</dbReference>
<dbReference type="NCBIfam" id="TIGR00982">
    <property type="entry name" value="uS12_E_A"/>
    <property type="match status" value="1"/>
</dbReference>
<feature type="region of interest" description="Disordered" evidence="10">
    <location>
        <begin position="480"/>
        <end position="505"/>
    </location>
</feature>
<dbReference type="InterPro" id="IPR023313">
    <property type="entry name" value="UBQ-conjugating_AS"/>
</dbReference>
<proteinExistence type="inferred from homology"/>
<dbReference type="InterPro" id="IPR006032">
    <property type="entry name" value="Ribosomal_uS12"/>
</dbReference>
<dbReference type="SUPFAM" id="SSF50249">
    <property type="entry name" value="Nucleic acid-binding proteins"/>
    <property type="match status" value="1"/>
</dbReference>
<dbReference type="InterPro" id="IPR000608">
    <property type="entry name" value="UBC"/>
</dbReference>
<dbReference type="InterPro" id="IPR012340">
    <property type="entry name" value="NA-bd_OB-fold"/>
</dbReference>
<evidence type="ECO:0000256" key="7">
    <source>
        <dbReference type="ARBA" id="ARBA00035161"/>
    </source>
</evidence>
<dbReference type="PROSITE" id="PS00183">
    <property type="entry name" value="UBC_1"/>
    <property type="match status" value="1"/>
</dbReference>